<keyword evidence="3" id="KW-1185">Reference proteome</keyword>
<organism evidence="2 3">
    <name type="scientific">Leucobacter coleopterorum</name>
    <dbReference type="NCBI Taxonomy" id="2714933"/>
    <lineage>
        <taxon>Bacteria</taxon>
        <taxon>Bacillati</taxon>
        <taxon>Actinomycetota</taxon>
        <taxon>Actinomycetes</taxon>
        <taxon>Micrococcales</taxon>
        <taxon>Microbacteriaceae</taxon>
        <taxon>Leucobacter</taxon>
    </lineage>
</organism>
<dbReference type="InterPro" id="IPR052164">
    <property type="entry name" value="Anthracycline_SecMetBiosynth"/>
</dbReference>
<dbReference type="EMBL" id="CP049933">
    <property type="protein sequence ID" value="QIM17712.1"/>
    <property type="molecule type" value="Genomic_DNA"/>
</dbReference>
<dbReference type="Gene3D" id="3.10.180.10">
    <property type="entry name" value="2,3-Dihydroxybiphenyl 1,2-Dioxygenase, domain 1"/>
    <property type="match status" value="1"/>
</dbReference>
<dbReference type="Proteomes" id="UP000503441">
    <property type="component" value="Chromosome"/>
</dbReference>
<name>A0ABX6JTU8_9MICO</name>
<evidence type="ECO:0000259" key="1">
    <source>
        <dbReference type="PROSITE" id="PS51819"/>
    </source>
</evidence>
<dbReference type="Pfam" id="PF22677">
    <property type="entry name" value="Ble-like_N"/>
    <property type="match status" value="1"/>
</dbReference>
<dbReference type="PROSITE" id="PS51819">
    <property type="entry name" value="VOC"/>
    <property type="match status" value="1"/>
</dbReference>
<dbReference type="InterPro" id="IPR029068">
    <property type="entry name" value="Glyas_Bleomycin-R_OHBP_Dase"/>
</dbReference>
<dbReference type="PANTHER" id="PTHR33993:SF2">
    <property type="entry name" value="VOC DOMAIN-CONTAINING PROTEIN"/>
    <property type="match status" value="1"/>
</dbReference>
<dbReference type="SUPFAM" id="SSF54593">
    <property type="entry name" value="Glyoxalase/Bleomycin resistance protein/Dihydroxybiphenyl dioxygenase"/>
    <property type="match status" value="1"/>
</dbReference>
<dbReference type="InterPro" id="IPR037523">
    <property type="entry name" value="VOC_core"/>
</dbReference>
<reference evidence="2 3" key="1">
    <citation type="submission" date="2020-03" db="EMBL/GenBank/DDBJ databases">
        <title>Leucobacter sp. nov., isolated from beetles.</title>
        <authorList>
            <person name="Hyun D.-W."/>
            <person name="Bae J.-W."/>
        </authorList>
    </citation>
    <scope>NUCLEOTIDE SEQUENCE [LARGE SCALE GENOMIC DNA]</scope>
    <source>
        <strain evidence="2 3">HDW9A</strain>
    </source>
</reference>
<gene>
    <name evidence="2" type="ORF">G7066_01535</name>
</gene>
<dbReference type="RefSeq" id="WP_166328511.1">
    <property type="nucleotide sequence ID" value="NZ_CP049933.1"/>
</dbReference>
<feature type="domain" description="VOC" evidence="1">
    <location>
        <begin position="15"/>
        <end position="136"/>
    </location>
</feature>
<evidence type="ECO:0000313" key="2">
    <source>
        <dbReference type="EMBL" id="QIM17712.1"/>
    </source>
</evidence>
<dbReference type="PANTHER" id="PTHR33993">
    <property type="entry name" value="GLYOXALASE-RELATED"/>
    <property type="match status" value="1"/>
</dbReference>
<evidence type="ECO:0000313" key="3">
    <source>
        <dbReference type="Proteomes" id="UP000503441"/>
    </source>
</evidence>
<accession>A0ABX6JTU8</accession>
<dbReference type="InterPro" id="IPR053863">
    <property type="entry name" value="Glyoxy/Ble-like_N"/>
</dbReference>
<proteinExistence type="predicted"/>
<sequence>MNENATEEASFGRGRPVHFEIHAANPTRAVEFYTTVFGWKVEDWSDFAGMPYFGVLTGEGMGINGAIMQRMGENPAVGGTVAGAIITMGVESYDDIAERILAAGGSEALPKQALPGMAWQGYFHDTENNIFGIHQPDPEAK</sequence>
<protein>
    <submittedName>
        <fullName evidence="2">VOC family protein</fullName>
    </submittedName>
</protein>